<dbReference type="InterPro" id="IPR036470">
    <property type="entry name" value="Elicitin_sf"/>
</dbReference>
<dbReference type="Proteomes" id="UP000794436">
    <property type="component" value="Unassembled WGS sequence"/>
</dbReference>
<evidence type="ECO:0000256" key="1">
    <source>
        <dbReference type="SAM" id="MobiDB-lite"/>
    </source>
</evidence>
<comment type="caution">
    <text evidence="2">The sequence shown here is derived from an EMBL/GenBank/DDBJ whole genome shotgun (WGS) entry which is preliminary data.</text>
</comment>
<sequence>MTGSRFGVLLAEPLVRIKSQLSLHSSITSLSVMRWLTLIAVASTLALRCDGAPCDLTKLDPVLQSPDMLQCQHEESVFIPVATPSSKGLSSVSESVCWNPACGRAITAIKALGLGECQLTYEGTYIGGRWKVDVNLKSEHLNVLDAACGGKYVTDAKSTLVEPEASNPSAVCTTNAVRSVVNSVDTQLKACAGTGIENIISPLGVPKSPELMQKYIDCSQCPAADEALRSANITLPTCRLEANVSYAEYMNDVFAFCEAKKEMETNSYTVNAYIQDKVMNSSKYCATRALDLYFHNEEKALGTCSSALFSPMFTIGDIGNQMMCTSCPQAPEAMSKRVLPKCLLESNVTFDVFAKGSLGFCAPSLKFDAGEMSDSSGGGSALGQDVGNPSKLQPTPSPSTTCPLFSLFALVWSVTGLAYVEYLG</sequence>
<reference evidence="2" key="1">
    <citation type="submission" date="2019-03" db="EMBL/GenBank/DDBJ databases">
        <title>Long read genome sequence of the mycoparasitic Pythium oligandrum ATCC 38472 isolated from sugarbeet rhizosphere.</title>
        <authorList>
            <person name="Gaulin E."/>
        </authorList>
    </citation>
    <scope>NUCLEOTIDE SEQUENCE</scope>
    <source>
        <strain evidence="2">ATCC 38472_TT</strain>
    </source>
</reference>
<evidence type="ECO:0000313" key="2">
    <source>
        <dbReference type="EMBL" id="TMW65396.1"/>
    </source>
</evidence>
<dbReference type="OrthoDB" id="176780at2759"/>
<organism evidence="2 3">
    <name type="scientific">Pythium oligandrum</name>
    <name type="common">Mycoparasitic fungus</name>
    <dbReference type="NCBI Taxonomy" id="41045"/>
    <lineage>
        <taxon>Eukaryota</taxon>
        <taxon>Sar</taxon>
        <taxon>Stramenopiles</taxon>
        <taxon>Oomycota</taxon>
        <taxon>Peronosporomycetes</taxon>
        <taxon>Pythiales</taxon>
        <taxon>Pythiaceae</taxon>
        <taxon>Pythium</taxon>
    </lineage>
</organism>
<dbReference type="EMBL" id="SPLM01000037">
    <property type="protein sequence ID" value="TMW65396.1"/>
    <property type="molecule type" value="Genomic_DNA"/>
</dbReference>
<dbReference type="Gene3D" id="1.10.239.10">
    <property type="entry name" value="Elicitin domain"/>
    <property type="match status" value="1"/>
</dbReference>
<evidence type="ECO:0000313" key="3">
    <source>
        <dbReference type="Proteomes" id="UP000794436"/>
    </source>
</evidence>
<feature type="region of interest" description="Disordered" evidence="1">
    <location>
        <begin position="376"/>
        <end position="397"/>
    </location>
</feature>
<protein>
    <submittedName>
        <fullName evidence="2">Uncharacterized protein</fullName>
    </submittedName>
</protein>
<dbReference type="GO" id="GO:0005576">
    <property type="term" value="C:extracellular region"/>
    <property type="evidence" value="ECO:0007669"/>
    <property type="project" value="InterPro"/>
</dbReference>
<name>A0A8K1CMJ0_PYTOL</name>
<gene>
    <name evidence="2" type="ORF">Poli38472_008038</name>
</gene>
<keyword evidence="3" id="KW-1185">Reference proteome</keyword>
<dbReference type="SUPFAM" id="SSF48647">
    <property type="entry name" value="Fungal elicitin"/>
    <property type="match status" value="1"/>
</dbReference>
<accession>A0A8K1CMJ0</accession>
<dbReference type="AlphaFoldDB" id="A0A8K1CMJ0"/>
<proteinExistence type="predicted"/>